<accession>A0A2G3AAI6</accession>
<gene>
    <name evidence="6" type="ORF">T459_06306</name>
</gene>
<dbReference type="GO" id="GO:0006508">
    <property type="term" value="P:proteolysis"/>
    <property type="evidence" value="ECO:0007669"/>
    <property type="project" value="UniProtKB-KW"/>
</dbReference>
<keyword evidence="2" id="KW-0645">Protease</keyword>
<evidence type="ECO:0000313" key="6">
    <source>
        <dbReference type="EMBL" id="PHT91193.1"/>
    </source>
</evidence>
<dbReference type="Proteomes" id="UP000222542">
    <property type="component" value="Unassembled WGS sequence"/>
</dbReference>
<protein>
    <recommendedName>
        <fullName evidence="5">Ubiquitin-like protease family profile domain-containing protein</fullName>
    </recommendedName>
</protein>
<dbReference type="AlphaFoldDB" id="A0A2G3AAI6"/>
<evidence type="ECO:0000256" key="2">
    <source>
        <dbReference type="ARBA" id="ARBA00022670"/>
    </source>
</evidence>
<keyword evidence="3" id="KW-0378">Hydrolase</keyword>
<dbReference type="PROSITE" id="PS50600">
    <property type="entry name" value="ULP_PROTEASE"/>
    <property type="match status" value="1"/>
</dbReference>
<dbReference type="SUPFAM" id="SSF54001">
    <property type="entry name" value="Cysteine proteinases"/>
    <property type="match status" value="1"/>
</dbReference>
<reference evidence="6 7" key="2">
    <citation type="journal article" date="2017" name="Genome Biol.">
        <title>New reference genome sequences of hot pepper reveal the massive evolution of plant disease-resistance genes by retroduplication.</title>
        <authorList>
            <person name="Kim S."/>
            <person name="Park J."/>
            <person name="Yeom S.I."/>
            <person name="Kim Y.M."/>
            <person name="Seo E."/>
            <person name="Kim K.T."/>
            <person name="Kim M.S."/>
            <person name="Lee J.M."/>
            <person name="Cheong K."/>
            <person name="Shin H.S."/>
            <person name="Kim S.B."/>
            <person name="Han K."/>
            <person name="Lee J."/>
            <person name="Park M."/>
            <person name="Lee H.A."/>
            <person name="Lee H.Y."/>
            <person name="Lee Y."/>
            <person name="Oh S."/>
            <person name="Lee J.H."/>
            <person name="Choi E."/>
            <person name="Choi E."/>
            <person name="Lee S.E."/>
            <person name="Jeon J."/>
            <person name="Kim H."/>
            <person name="Choi G."/>
            <person name="Song H."/>
            <person name="Lee J."/>
            <person name="Lee S.C."/>
            <person name="Kwon J.K."/>
            <person name="Lee H.Y."/>
            <person name="Koo N."/>
            <person name="Hong Y."/>
            <person name="Kim R.W."/>
            <person name="Kang W.H."/>
            <person name="Huh J.H."/>
            <person name="Kang B.C."/>
            <person name="Yang T.J."/>
            <person name="Lee Y.H."/>
            <person name="Bennetzen J.L."/>
            <person name="Choi D."/>
        </authorList>
    </citation>
    <scope>NUCLEOTIDE SEQUENCE [LARGE SCALE GENOMIC DNA]</scope>
    <source>
        <strain evidence="7">cv. CM334</strain>
    </source>
</reference>
<feature type="domain" description="Ubiquitin-like protease family profile" evidence="5">
    <location>
        <begin position="352"/>
        <end position="591"/>
    </location>
</feature>
<evidence type="ECO:0000313" key="7">
    <source>
        <dbReference type="Proteomes" id="UP000222542"/>
    </source>
</evidence>
<dbReference type="PANTHER" id="PTHR31470:SF40">
    <property type="entry name" value="UBIQUITIN-LIKE PROTEASE FAMILY PROFILE DOMAIN-CONTAINING PROTEIN"/>
    <property type="match status" value="1"/>
</dbReference>
<dbReference type="GO" id="GO:0008234">
    <property type="term" value="F:cysteine-type peptidase activity"/>
    <property type="evidence" value="ECO:0007669"/>
    <property type="project" value="InterPro"/>
</dbReference>
<dbReference type="InterPro" id="IPR003653">
    <property type="entry name" value="Peptidase_C48_C"/>
</dbReference>
<dbReference type="Gene3D" id="3.40.395.10">
    <property type="entry name" value="Adenoviral Proteinase, Chain A"/>
    <property type="match status" value="1"/>
</dbReference>
<reference evidence="6 7" key="1">
    <citation type="journal article" date="2014" name="Nat. Genet.">
        <title>Genome sequence of the hot pepper provides insights into the evolution of pungency in Capsicum species.</title>
        <authorList>
            <person name="Kim S."/>
            <person name="Park M."/>
            <person name="Yeom S.I."/>
            <person name="Kim Y.M."/>
            <person name="Lee J.M."/>
            <person name="Lee H.A."/>
            <person name="Seo E."/>
            <person name="Choi J."/>
            <person name="Cheong K."/>
            <person name="Kim K.T."/>
            <person name="Jung K."/>
            <person name="Lee G.W."/>
            <person name="Oh S.K."/>
            <person name="Bae C."/>
            <person name="Kim S.B."/>
            <person name="Lee H.Y."/>
            <person name="Kim S.Y."/>
            <person name="Kim M.S."/>
            <person name="Kang B.C."/>
            <person name="Jo Y.D."/>
            <person name="Yang H.B."/>
            <person name="Jeong H.J."/>
            <person name="Kang W.H."/>
            <person name="Kwon J.K."/>
            <person name="Shin C."/>
            <person name="Lim J.Y."/>
            <person name="Park J.H."/>
            <person name="Huh J.H."/>
            <person name="Kim J.S."/>
            <person name="Kim B.D."/>
            <person name="Cohen O."/>
            <person name="Paran I."/>
            <person name="Suh M.C."/>
            <person name="Lee S.B."/>
            <person name="Kim Y.K."/>
            <person name="Shin Y."/>
            <person name="Noh S.J."/>
            <person name="Park J."/>
            <person name="Seo Y.S."/>
            <person name="Kwon S.Y."/>
            <person name="Kim H.A."/>
            <person name="Park J.M."/>
            <person name="Kim H.J."/>
            <person name="Choi S.B."/>
            <person name="Bosland P.W."/>
            <person name="Reeves G."/>
            <person name="Jo S.H."/>
            <person name="Lee B.W."/>
            <person name="Cho H.T."/>
            <person name="Choi H.S."/>
            <person name="Lee M.S."/>
            <person name="Yu Y."/>
            <person name="Do Choi Y."/>
            <person name="Park B.S."/>
            <person name="van Deynze A."/>
            <person name="Ashrafi H."/>
            <person name="Hill T."/>
            <person name="Kim W.T."/>
            <person name="Pai H.S."/>
            <person name="Ahn H.K."/>
            <person name="Yeam I."/>
            <person name="Giovannoni J.J."/>
            <person name="Rose J.K."/>
            <person name="Sorensen I."/>
            <person name="Lee S.J."/>
            <person name="Kim R.W."/>
            <person name="Choi I.Y."/>
            <person name="Choi B.S."/>
            <person name="Lim J.S."/>
            <person name="Lee Y.H."/>
            <person name="Choi D."/>
        </authorList>
    </citation>
    <scope>NUCLEOTIDE SEQUENCE [LARGE SCALE GENOMIC DNA]</scope>
    <source>
        <strain evidence="7">cv. CM334</strain>
    </source>
</reference>
<dbReference type="EMBL" id="AYRZ02000002">
    <property type="protein sequence ID" value="PHT91193.1"/>
    <property type="molecule type" value="Genomic_DNA"/>
</dbReference>
<name>A0A2G3AAI6_CAPAN</name>
<evidence type="ECO:0000259" key="5">
    <source>
        <dbReference type="PROSITE" id="PS50600"/>
    </source>
</evidence>
<dbReference type="Pfam" id="PF02902">
    <property type="entry name" value="Peptidase_C48"/>
    <property type="match status" value="1"/>
</dbReference>
<dbReference type="Gramene" id="PHT91193">
    <property type="protein sequence ID" value="PHT91193"/>
    <property type="gene ID" value="T459_06306"/>
</dbReference>
<evidence type="ECO:0000256" key="1">
    <source>
        <dbReference type="ARBA" id="ARBA00005234"/>
    </source>
</evidence>
<evidence type="ECO:0000256" key="3">
    <source>
        <dbReference type="ARBA" id="ARBA00022801"/>
    </source>
</evidence>
<feature type="region of interest" description="Disordered" evidence="4">
    <location>
        <begin position="668"/>
        <end position="693"/>
    </location>
</feature>
<keyword evidence="7" id="KW-1185">Reference proteome</keyword>
<dbReference type="PANTHER" id="PTHR31470">
    <property type="entry name" value="CYSTEINE PROTEINASES SUPERFAMILY PROTEIN-RELATED-RELATED"/>
    <property type="match status" value="1"/>
</dbReference>
<proteinExistence type="inferred from homology"/>
<sequence length="810" mass="92847">MAEQTSKSQTYSGISNSNLVYDCGPSFSLGLTQEDVVKVVSNSLQSKKSEKLEDIRSKFLNDSLKMKKILKKKTLKKSPSQKEKKIKKIQKKRKAKEIEGLTKVDEDVQISFDDDSEDVSEEEVHSKPDVHVQEVTVSKPESHVDKQAFISKKDFDAFCDEEQVEDIEADKVANVDEGGLEQFGQHFSPDVVQSSDNISDGTKQQHANKDPELQNMDYVCTEKSPQRLSLEVDQELEANLLGKKGCTVLHSKKMNVEIDSQQLNPDEHLQNINLDYLYSENVVQHDCQINREITDSEVELDTEKQVRTPPNTQEVTNDEQRDEKLIPDSQNTIPDEFLPSLNVYNHKSIIIYPSANREVKTPRPKLRISRSSKFKESPYTEKFGSAADQTWTDSHIDVCFYYLRKKSKYGPHNSYKNEPNKSYKYSTVDCNFMNVIRSLNDVYSMDAQNLKDGGQDHHLMEYINVFRMHAAVPWHTVEVIFIPVNIKEKHHWILAILSFSERCIFLYDSYETSGHYTVVLAEIERIAKIIPLCLQACDFYVKKGIDHQSHPRYKDKESSDMFDVLFQDDLPQQPSGSLNCGVFMVMYAECLCYGHKVIASKFDPNALRTRYATLLWDYGIRKQEANAISDVEAPVRPARQNRITSVTEVVDPNVHVIHQKLQELKRTEAAVSFSSPSSSDPKNEIQNYTKQPHLRIPQVKEKKEVEFPKRNKAVVHDQEKPQIDPNEFLQQIGQLKRDDQQPDKSQDRNISCFTDSGVSLKDDISVANFYADNYNWDTMGAITGTAEASSFVNAYNLNDELMYSSSIWNF</sequence>
<feature type="region of interest" description="Disordered" evidence="4">
    <location>
        <begin position="300"/>
        <end position="331"/>
    </location>
</feature>
<evidence type="ECO:0000256" key="4">
    <source>
        <dbReference type="SAM" id="MobiDB-lite"/>
    </source>
</evidence>
<dbReference type="InterPro" id="IPR038765">
    <property type="entry name" value="Papain-like_cys_pep_sf"/>
</dbReference>
<comment type="similarity">
    <text evidence="1">Belongs to the peptidase C48 family.</text>
</comment>
<organism evidence="6 7">
    <name type="scientific">Capsicum annuum</name>
    <name type="common">Capsicum pepper</name>
    <dbReference type="NCBI Taxonomy" id="4072"/>
    <lineage>
        <taxon>Eukaryota</taxon>
        <taxon>Viridiplantae</taxon>
        <taxon>Streptophyta</taxon>
        <taxon>Embryophyta</taxon>
        <taxon>Tracheophyta</taxon>
        <taxon>Spermatophyta</taxon>
        <taxon>Magnoliopsida</taxon>
        <taxon>eudicotyledons</taxon>
        <taxon>Gunneridae</taxon>
        <taxon>Pentapetalae</taxon>
        <taxon>asterids</taxon>
        <taxon>lamiids</taxon>
        <taxon>Solanales</taxon>
        <taxon>Solanaceae</taxon>
        <taxon>Solanoideae</taxon>
        <taxon>Capsiceae</taxon>
        <taxon>Capsicum</taxon>
    </lineage>
</organism>
<comment type="caution">
    <text evidence="6">The sequence shown here is derived from an EMBL/GenBank/DDBJ whole genome shotgun (WGS) entry which is preliminary data.</text>
</comment>